<dbReference type="GO" id="GO:0016491">
    <property type="term" value="F:oxidoreductase activity"/>
    <property type="evidence" value="ECO:0007669"/>
    <property type="project" value="UniProtKB-KW"/>
</dbReference>
<dbReference type="Gene3D" id="3.30.9.10">
    <property type="entry name" value="D-Amino Acid Oxidase, subunit A, domain 2"/>
    <property type="match status" value="1"/>
</dbReference>
<dbReference type="Proteomes" id="UP000500938">
    <property type="component" value="Chromosome"/>
</dbReference>
<name>A0A6M4IQJ9_9BACT</name>
<keyword evidence="1" id="KW-0560">Oxidoreductase</keyword>
<dbReference type="EMBL" id="CP053085">
    <property type="protein sequence ID" value="QJR36983.1"/>
    <property type="molecule type" value="Genomic_DNA"/>
</dbReference>
<dbReference type="InterPro" id="IPR006076">
    <property type="entry name" value="FAD-dep_OxRdtase"/>
</dbReference>
<dbReference type="SUPFAM" id="SSF51905">
    <property type="entry name" value="FAD/NAD(P)-binding domain"/>
    <property type="match status" value="1"/>
</dbReference>
<dbReference type="AlphaFoldDB" id="A0A6M4IQJ9"/>
<dbReference type="Gene3D" id="3.50.50.60">
    <property type="entry name" value="FAD/NAD(P)-binding domain"/>
    <property type="match status" value="1"/>
</dbReference>
<protein>
    <submittedName>
        <fullName evidence="3">FAD-binding oxidoreductase</fullName>
    </submittedName>
</protein>
<accession>A0A6M4IQJ9</accession>
<evidence type="ECO:0000256" key="1">
    <source>
        <dbReference type="ARBA" id="ARBA00023002"/>
    </source>
</evidence>
<dbReference type="InterPro" id="IPR036188">
    <property type="entry name" value="FAD/NAD-bd_sf"/>
</dbReference>
<dbReference type="PANTHER" id="PTHR13847">
    <property type="entry name" value="SARCOSINE DEHYDROGENASE-RELATED"/>
    <property type="match status" value="1"/>
</dbReference>
<dbReference type="GO" id="GO:0032981">
    <property type="term" value="P:mitochondrial respiratory chain complex I assembly"/>
    <property type="evidence" value="ECO:0007669"/>
    <property type="project" value="TreeGrafter"/>
</dbReference>
<evidence type="ECO:0000259" key="2">
    <source>
        <dbReference type="Pfam" id="PF01266"/>
    </source>
</evidence>
<feature type="domain" description="FAD dependent oxidoreductase" evidence="2">
    <location>
        <begin position="2"/>
        <end position="361"/>
    </location>
</feature>
<dbReference type="PANTHER" id="PTHR13847:SF287">
    <property type="entry name" value="FAD-DEPENDENT OXIDOREDUCTASE DOMAIN-CONTAINING PROTEIN 1"/>
    <property type="match status" value="1"/>
</dbReference>
<evidence type="ECO:0000313" key="4">
    <source>
        <dbReference type="Proteomes" id="UP000500938"/>
    </source>
</evidence>
<reference evidence="3 4" key="1">
    <citation type="submission" date="2020-05" db="EMBL/GenBank/DDBJ databases">
        <title>Complete genome sequence of Gemmatimonas greenlandica TET16.</title>
        <authorList>
            <person name="Zeng Y."/>
        </authorList>
    </citation>
    <scope>NUCLEOTIDE SEQUENCE [LARGE SCALE GENOMIC DNA]</scope>
    <source>
        <strain evidence="3 4">TET16</strain>
    </source>
</reference>
<dbReference type="RefSeq" id="WP_171226416.1">
    <property type="nucleotide sequence ID" value="NZ_CP053085.1"/>
</dbReference>
<evidence type="ECO:0000313" key="3">
    <source>
        <dbReference type="EMBL" id="QJR36983.1"/>
    </source>
</evidence>
<keyword evidence="4" id="KW-1185">Reference proteome</keyword>
<sequence>MRVLIIGGGVMGAATASFLGARYGIRATVIERDASYARASSALSVCAIRQQFSTEINIRISQQSLAFYRDIGTQLAVGTDRPSIGLVEPGYLYLATSAGAHVLEENQALQTRCGAAVALLSPSELARRFPWLSLEQIALGSLGLSTATSGEGWFDGYSALQAFRHHAIAQGALFIEAEAVDFDVRDGTVQSVVTSAGDRIAADAVLIAAGAWSSPLAGMLGFDLPVRARKRDVFSLQAPGPLPGCPLVIDPSGFWFRPDGDAGQFLCGSPPRGVDVDSMPLDQVDHGLFDEWLWPRLAERVPQFDELRVTGSWAGYYEYNTFDQNGLVGRLPGVRNAFVAAGFSGHGLQQAPAVGLGMAELIATGLYAALDLSPLGLERIAAEAPLVERNVI</sequence>
<dbReference type="GO" id="GO:0005737">
    <property type="term" value="C:cytoplasm"/>
    <property type="evidence" value="ECO:0007669"/>
    <property type="project" value="TreeGrafter"/>
</dbReference>
<organism evidence="3 4">
    <name type="scientific">Gemmatimonas groenlandica</name>
    <dbReference type="NCBI Taxonomy" id="2732249"/>
    <lineage>
        <taxon>Bacteria</taxon>
        <taxon>Pseudomonadati</taxon>
        <taxon>Gemmatimonadota</taxon>
        <taxon>Gemmatimonadia</taxon>
        <taxon>Gemmatimonadales</taxon>
        <taxon>Gemmatimonadaceae</taxon>
        <taxon>Gemmatimonas</taxon>
    </lineage>
</organism>
<proteinExistence type="predicted"/>
<dbReference type="KEGG" id="ggr:HKW67_16380"/>
<dbReference type="Pfam" id="PF01266">
    <property type="entry name" value="DAO"/>
    <property type="match status" value="1"/>
</dbReference>
<gene>
    <name evidence="3" type="ORF">HKW67_16380</name>
</gene>